<dbReference type="Proteomes" id="UP000594638">
    <property type="component" value="Unassembled WGS sequence"/>
</dbReference>
<evidence type="ECO:0000256" key="6">
    <source>
        <dbReference type="RuleBase" id="RU003616"/>
    </source>
</evidence>
<dbReference type="FunFam" id="2.60.40.790:FF:000014">
    <property type="entry name" value="AT-rich interactive domain-containing protein 3"/>
    <property type="match status" value="1"/>
</dbReference>
<dbReference type="GO" id="GO:0006357">
    <property type="term" value="P:regulation of transcription by RNA polymerase II"/>
    <property type="evidence" value="ECO:0007669"/>
    <property type="project" value="InterPro"/>
</dbReference>
<feature type="region of interest" description="Disordered" evidence="7">
    <location>
        <begin position="61"/>
        <end position="118"/>
    </location>
</feature>
<dbReference type="OrthoDB" id="338531at2759"/>
<dbReference type="InterPro" id="IPR001606">
    <property type="entry name" value="ARID_dom"/>
</dbReference>
<dbReference type="SUPFAM" id="SSF49764">
    <property type="entry name" value="HSP20-like chaperones"/>
    <property type="match status" value="1"/>
</dbReference>
<dbReference type="Gene3D" id="1.10.150.60">
    <property type="entry name" value="ARID DNA-binding domain"/>
    <property type="match status" value="1"/>
</dbReference>
<reference evidence="10 11" key="1">
    <citation type="submission" date="2019-12" db="EMBL/GenBank/DDBJ databases">
        <authorList>
            <person name="Alioto T."/>
            <person name="Alioto T."/>
            <person name="Gomez Garrido J."/>
        </authorList>
    </citation>
    <scope>NUCLEOTIDE SEQUENCE [LARGE SCALE GENOMIC DNA]</scope>
</reference>
<feature type="compositionally biased region" description="Basic and acidic residues" evidence="7">
    <location>
        <begin position="61"/>
        <end position="76"/>
    </location>
</feature>
<proteinExistence type="inferred from homology"/>
<dbReference type="EMBL" id="CACTIH010005630">
    <property type="protein sequence ID" value="CAA2999363.1"/>
    <property type="molecule type" value="Genomic_DNA"/>
</dbReference>
<evidence type="ECO:0000256" key="7">
    <source>
        <dbReference type="SAM" id="MobiDB-lite"/>
    </source>
</evidence>
<dbReference type="GO" id="GO:0005634">
    <property type="term" value="C:nucleus"/>
    <property type="evidence" value="ECO:0007669"/>
    <property type="project" value="TreeGrafter"/>
</dbReference>
<organism evidence="10 11">
    <name type="scientific">Olea europaea subsp. europaea</name>
    <dbReference type="NCBI Taxonomy" id="158383"/>
    <lineage>
        <taxon>Eukaryota</taxon>
        <taxon>Viridiplantae</taxon>
        <taxon>Streptophyta</taxon>
        <taxon>Embryophyta</taxon>
        <taxon>Tracheophyta</taxon>
        <taxon>Spermatophyta</taxon>
        <taxon>Magnoliopsida</taxon>
        <taxon>eudicotyledons</taxon>
        <taxon>Gunneridae</taxon>
        <taxon>Pentapetalae</taxon>
        <taxon>asterids</taxon>
        <taxon>lamiids</taxon>
        <taxon>Lamiales</taxon>
        <taxon>Oleaceae</taxon>
        <taxon>Oleeae</taxon>
        <taxon>Olea</taxon>
    </lineage>
</organism>
<dbReference type="AlphaFoldDB" id="A0A8S0T2Z6"/>
<evidence type="ECO:0000256" key="5">
    <source>
        <dbReference type="PROSITE-ProRule" id="PRU00285"/>
    </source>
</evidence>
<evidence type="ECO:0000256" key="4">
    <source>
        <dbReference type="ARBA" id="ARBA00023242"/>
    </source>
</evidence>
<dbReference type="InterPro" id="IPR008978">
    <property type="entry name" value="HSP20-like_chaperone"/>
</dbReference>
<evidence type="ECO:0000256" key="1">
    <source>
        <dbReference type="ARBA" id="ARBA00023015"/>
    </source>
</evidence>
<dbReference type="InterPro" id="IPR045147">
    <property type="entry name" value="ARI3A/B/C"/>
</dbReference>
<keyword evidence="3" id="KW-0804">Transcription</keyword>
<dbReference type="PROSITE" id="PS01031">
    <property type="entry name" value="SHSP"/>
    <property type="match status" value="1"/>
</dbReference>
<feature type="domain" description="SHSP" evidence="8">
    <location>
        <begin position="434"/>
        <end position="535"/>
    </location>
</feature>
<dbReference type="Pfam" id="PF00011">
    <property type="entry name" value="HSP20"/>
    <property type="match status" value="1"/>
</dbReference>
<dbReference type="SMART" id="SM01014">
    <property type="entry name" value="ARID"/>
    <property type="match status" value="1"/>
</dbReference>
<evidence type="ECO:0000313" key="10">
    <source>
        <dbReference type="EMBL" id="CAA2999363.1"/>
    </source>
</evidence>
<comment type="similarity">
    <text evidence="5 6">Belongs to the small heat shock protein (HSP20) family.</text>
</comment>
<dbReference type="PANTHER" id="PTHR15348:SF17">
    <property type="entry name" value="AT-RICH INTERACTIVE DOMAIN-CONTAINING PROTEIN 5"/>
    <property type="match status" value="1"/>
</dbReference>
<dbReference type="Gramene" id="OE9A064399T1">
    <property type="protein sequence ID" value="OE9A064399C1"/>
    <property type="gene ID" value="OE9A064399"/>
</dbReference>
<dbReference type="Pfam" id="PF01388">
    <property type="entry name" value="ARID"/>
    <property type="match status" value="1"/>
</dbReference>
<protein>
    <submittedName>
        <fullName evidence="10">AT-rich interactive domain-containing 5</fullName>
    </submittedName>
</protein>
<dbReference type="SMART" id="SM00501">
    <property type="entry name" value="BRIGHT"/>
    <property type="match status" value="1"/>
</dbReference>
<dbReference type="FunFam" id="1.10.150.60:FF:000018">
    <property type="entry name" value="AT-rich interactive domain-containing protein 3"/>
    <property type="match status" value="1"/>
</dbReference>
<evidence type="ECO:0000256" key="3">
    <source>
        <dbReference type="ARBA" id="ARBA00023163"/>
    </source>
</evidence>
<dbReference type="SUPFAM" id="SSF46774">
    <property type="entry name" value="ARID-like"/>
    <property type="match status" value="1"/>
</dbReference>
<dbReference type="InterPro" id="IPR002068">
    <property type="entry name" value="A-crystallin/Hsp20_dom"/>
</dbReference>
<keyword evidence="11" id="KW-1185">Reference proteome</keyword>
<dbReference type="Gene3D" id="2.60.40.790">
    <property type="match status" value="1"/>
</dbReference>
<sequence>MDKSDVEMDEVKQRIQVTVKNELETENKLPDAKVDCREGEFLTKAVMDDVNAGANVSEDLKFTEGEAKDDKNEAEHQINISSETKDPIKGKSEAVDPIESESEHNIFGSEVEEEKNSMVNGIEVASPVENMMEEDKVNGDVAKEKISNENSRRDGNPVENVGVEEKPRENAATEETSIKVNQLPTELSANEASQNEVNLVDDTPNSLVKCLPSKAGDHGGEMFKTIFSQAKMAEGDDGTPEDQKMFMKALENFHREKGMDFKPPKFYGHPLNCLKLWKAVIQLGGYDRVTGSKLWRQVGESFHPPKTCTTVSWTFRIFYEKTLLEFERHKTQSGELQLPVVSLPEVFDNEGNGYQGSGRARRDAAARAMQGWHAQRLFGSDEVDEPILKDKNLSTTAKHEKTLKGIGPLKQKRLNEVELPVKAARTETYKQLVTTVVDVGPPADWVKINIRETNDSFEVYALVPGLLREEVRVQSDPAGRLVITGHPEEPDNPWGVTPFRKVVSLPARIDPVHTTAVVSLHGRLFVRVPFEQSTT</sequence>
<evidence type="ECO:0000313" key="11">
    <source>
        <dbReference type="Proteomes" id="UP000594638"/>
    </source>
</evidence>
<evidence type="ECO:0000256" key="2">
    <source>
        <dbReference type="ARBA" id="ARBA00023125"/>
    </source>
</evidence>
<dbReference type="GO" id="GO:0003677">
    <property type="term" value="F:DNA binding"/>
    <property type="evidence" value="ECO:0007669"/>
    <property type="project" value="UniProtKB-KW"/>
</dbReference>
<evidence type="ECO:0000259" key="8">
    <source>
        <dbReference type="PROSITE" id="PS01031"/>
    </source>
</evidence>
<feature type="compositionally biased region" description="Basic and acidic residues" evidence="7">
    <location>
        <begin position="83"/>
        <end position="94"/>
    </location>
</feature>
<feature type="compositionally biased region" description="Basic and acidic residues" evidence="7">
    <location>
        <begin position="144"/>
        <end position="156"/>
    </location>
</feature>
<comment type="caution">
    <text evidence="10">The sequence shown here is derived from an EMBL/GenBank/DDBJ whole genome shotgun (WGS) entry which is preliminary data.</text>
</comment>
<dbReference type="CDD" id="cd16100">
    <property type="entry name" value="ARID"/>
    <property type="match status" value="1"/>
</dbReference>
<dbReference type="InterPro" id="IPR036431">
    <property type="entry name" value="ARID_dom_sf"/>
</dbReference>
<feature type="domain" description="ARID" evidence="9">
    <location>
        <begin position="240"/>
        <end position="331"/>
    </location>
</feature>
<name>A0A8S0T2Z6_OLEEU</name>
<keyword evidence="1" id="KW-0805">Transcription regulation</keyword>
<keyword evidence="4" id="KW-0539">Nucleus</keyword>
<evidence type="ECO:0000259" key="9">
    <source>
        <dbReference type="PROSITE" id="PS51011"/>
    </source>
</evidence>
<gene>
    <name evidence="10" type="ORF">OLEA9_A064399</name>
</gene>
<dbReference type="PROSITE" id="PS51011">
    <property type="entry name" value="ARID"/>
    <property type="match status" value="1"/>
</dbReference>
<feature type="region of interest" description="Disordered" evidence="7">
    <location>
        <begin position="144"/>
        <end position="175"/>
    </location>
</feature>
<keyword evidence="2" id="KW-0238">DNA-binding</keyword>
<dbReference type="PANTHER" id="PTHR15348">
    <property type="entry name" value="AT-RICH INTERACTIVE DOMAIN-CONTAINING PROTEIN ARID DOMAIN- CONTAINING PROTEIN DEAD RINGER PROTEIN B-CELL REGULATOR OF IGH TRANSCRIPTION BRIGHT"/>
    <property type="match status" value="1"/>
</dbReference>
<accession>A0A8S0T2Z6</accession>
<dbReference type="CDD" id="cd06464">
    <property type="entry name" value="ACD_sHsps-like"/>
    <property type="match status" value="1"/>
</dbReference>